<dbReference type="GO" id="GO:0005829">
    <property type="term" value="C:cytosol"/>
    <property type="evidence" value="ECO:0007669"/>
    <property type="project" value="TreeGrafter"/>
</dbReference>
<dbReference type="GO" id="GO:0016791">
    <property type="term" value="F:phosphatase activity"/>
    <property type="evidence" value="ECO:0007669"/>
    <property type="project" value="TreeGrafter"/>
</dbReference>
<dbReference type="PANTHER" id="PTHR10000:SF55">
    <property type="entry name" value="5-AMINO-6-(5-PHOSPHO-D-RIBITYLAMINO)URACIL PHOSPHATASE YCSE"/>
    <property type="match status" value="1"/>
</dbReference>
<accession>A0A6C0FXL0</accession>
<dbReference type="InterPro" id="IPR006379">
    <property type="entry name" value="HAD-SF_hydro_IIB"/>
</dbReference>
<dbReference type="PROSITE" id="PS01228">
    <property type="entry name" value="COF_1"/>
    <property type="match status" value="1"/>
</dbReference>
<dbReference type="InterPro" id="IPR000150">
    <property type="entry name" value="Cof"/>
</dbReference>
<name>A0A6C0FXL0_9BACL</name>
<organism evidence="1 2">
    <name type="scientific">Paenibacillus lycopersici</name>
    <dbReference type="NCBI Taxonomy" id="2704462"/>
    <lineage>
        <taxon>Bacteria</taxon>
        <taxon>Bacillati</taxon>
        <taxon>Bacillota</taxon>
        <taxon>Bacilli</taxon>
        <taxon>Bacillales</taxon>
        <taxon>Paenibacillaceae</taxon>
        <taxon>Paenibacillus</taxon>
    </lineage>
</organism>
<protein>
    <submittedName>
        <fullName evidence="1">HAD family phosphatase</fullName>
    </submittedName>
</protein>
<dbReference type="Pfam" id="PF08282">
    <property type="entry name" value="Hydrolase_3"/>
    <property type="match status" value="1"/>
</dbReference>
<dbReference type="CDD" id="cd07516">
    <property type="entry name" value="HAD_Pase"/>
    <property type="match status" value="1"/>
</dbReference>
<dbReference type="SFLD" id="SFLDS00003">
    <property type="entry name" value="Haloacid_Dehalogenase"/>
    <property type="match status" value="1"/>
</dbReference>
<dbReference type="Gene3D" id="3.40.50.1000">
    <property type="entry name" value="HAD superfamily/HAD-like"/>
    <property type="match status" value="1"/>
</dbReference>
<dbReference type="InterPro" id="IPR023214">
    <property type="entry name" value="HAD_sf"/>
</dbReference>
<gene>
    <name evidence="1" type="ORF">GXP70_08675</name>
</gene>
<dbReference type="GO" id="GO:0000287">
    <property type="term" value="F:magnesium ion binding"/>
    <property type="evidence" value="ECO:0007669"/>
    <property type="project" value="TreeGrafter"/>
</dbReference>
<dbReference type="PANTHER" id="PTHR10000">
    <property type="entry name" value="PHOSPHOSERINE PHOSPHATASE"/>
    <property type="match status" value="1"/>
</dbReference>
<reference evidence="1 2" key="1">
    <citation type="submission" date="2020-01" db="EMBL/GenBank/DDBJ databases">
        <title>Paenibacillus sp. nov., isolated from tomato rhizosphere.</title>
        <authorList>
            <person name="Weon H.-Y."/>
            <person name="Lee S.A."/>
        </authorList>
    </citation>
    <scope>NUCLEOTIDE SEQUENCE [LARGE SCALE GENOMIC DNA]</scope>
    <source>
        <strain evidence="1 2">12200R-189</strain>
    </source>
</reference>
<dbReference type="Proteomes" id="UP000476064">
    <property type="component" value="Chromosome"/>
</dbReference>
<dbReference type="NCBIfam" id="TIGR00099">
    <property type="entry name" value="Cof-subfamily"/>
    <property type="match status" value="1"/>
</dbReference>
<dbReference type="SUPFAM" id="SSF56784">
    <property type="entry name" value="HAD-like"/>
    <property type="match status" value="1"/>
</dbReference>
<dbReference type="PRINTS" id="PR00119">
    <property type="entry name" value="CATATPASE"/>
</dbReference>
<dbReference type="RefSeq" id="WP_162356080.1">
    <property type="nucleotide sequence ID" value="NZ_CP048209.1"/>
</dbReference>
<evidence type="ECO:0000313" key="2">
    <source>
        <dbReference type="Proteomes" id="UP000476064"/>
    </source>
</evidence>
<sequence>MGTIKLVALDMDGTLLNDRQEVSKENAKWIRKALDAGIVVSFATGRGYESALPYAEQLGLEGPMITVNGGEVWARPGVLHKRSLLPLPVLKRLHELALKNPECWYWAYTTMNVYNKENWSEIASAVEEQHWLKFGYYTEDKPALQAILKETSAWGGLEITNSSPSNLEMNPEGVTKASALREVCALLGIGMSEVAAMGDSLNDIAMIREAGLGVAMGNAQDEVKAAADAVNVTNEEDAVARLMQDYVLKG</sequence>
<keyword evidence="2" id="KW-1185">Reference proteome</keyword>
<dbReference type="NCBIfam" id="TIGR01484">
    <property type="entry name" value="HAD-SF-IIB"/>
    <property type="match status" value="1"/>
</dbReference>
<dbReference type="Gene3D" id="3.30.1240.10">
    <property type="match status" value="1"/>
</dbReference>
<dbReference type="EMBL" id="CP048209">
    <property type="protein sequence ID" value="QHT60014.1"/>
    <property type="molecule type" value="Genomic_DNA"/>
</dbReference>
<dbReference type="KEGG" id="plyc:GXP70_08675"/>
<dbReference type="AlphaFoldDB" id="A0A6C0FXL0"/>
<proteinExistence type="predicted"/>
<dbReference type="InterPro" id="IPR036412">
    <property type="entry name" value="HAD-like_sf"/>
</dbReference>
<dbReference type="SFLD" id="SFLDG01140">
    <property type="entry name" value="C2.B:_Phosphomannomutase_and_P"/>
    <property type="match status" value="1"/>
</dbReference>
<evidence type="ECO:0000313" key="1">
    <source>
        <dbReference type="EMBL" id="QHT60014.1"/>
    </source>
</evidence>
<dbReference type="PROSITE" id="PS01229">
    <property type="entry name" value="COF_2"/>
    <property type="match status" value="1"/>
</dbReference>